<keyword evidence="1" id="KW-0812">Transmembrane</keyword>
<name>A0A150J699_9EURY</name>
<keyword evidence="1" id="KW-0472">Membrane</keyword>
<gene>
    <name evidence="2" type="ORF">AMQ22_00667</name>
</gene>
<comment type="caution">
    <text evidence="2">The sequence shown here is derived from an EMBL/GenBank/DDBJ whole genome shotgun (WGS) entry which is preliminary data.</text>
</comment>
<dbReference type="Proteomes" id="UP000075398">
    <property type="component" value="Unassembled WGS sequence"/>
</dbReference>
<protein>
    <submittedName>
        <fullName evidence="2">Uncharacterized protein</fullName>
    </submittedName>
</protein>
<reference evidence="2 3" key="1">
    <citation type="journal article" date="2016" name="ISME J.">
        <title>Chasing the elusive Euryarchaeota class WSA2: genomes reveal a uniquely fastidious methyl-reducing methanogen.</title>
        <authorList>
            <person name="Nobu M.K."/>
            <person name="Narihiro T."/>
            <person name="Kuroda K."/>
            <person name="Mei R."/>
            <person name="Liu W.T."/>
        </authorList>
    </citation>
    <scope>NUCLEOTIDE SEQUENCE [LARGE SCALE GENOMIC DNA]</scope>
    <source>
        <strain evidence="2">U1lsi0528_Bin055</strain>
    </source>
</reference>
<keyword evidence="1" id="KW-1133">Transmembrane helix</keyword>
<organism evidence="2 3">
    <name type="scientific">Candidatus Methanofastidiosum methylothiophilum</name>
    <dbReference type="NCBI Taxonomy" id="1705564"/>
    <lineage>
        <taxon>Archaea</taxon>
        <taxon>Methanobacteriati</taxon>
        <taxon>Methanobacteriota</taxon>
        <taxon>Stenosarchaea group</taxon>
        <taxon>Candidatus Methanofastidiosia</taxon>
        <taxon>Candidatus Methanofastidiosales</taxon>
        <taxon>Candidatus Methanofastidiosaceae</taxon>
        <taxon>Candidatus Methanofastidiosum</taxon>
    </lineage>
</organism>
<evidence type="ECO:0000256" key="1">
    <source>
        <dbReference type="SAM" id="Phobius"/>
    </source>
</evidence>
<proteinExistence type="predicted"/>
<evidence type="ECO:0000313" key="3">
    <source>
        <dbReference type="Proteomes" id="UP000075398"/>
    </source>
</evidence>
<sequence length="63" mass="7535">MNIKKLSKLIWIPCAIYFYGFWLLTTIVYIPCEGIGIKELIYIFAGVLMIIFFSIWFYRFAIE</sequence>
<dbReference type="EMBL" id="LNGC01000019">
    <property type="protein sequence ID" value="KYC52618.1"/>
    <property type="molecule type" value="Genomic_DNA"/>
</dbReference>
<accession>A0A150J699</accession>
<evidence type="ECO:0000313" key="2">
    <source>
        <dbReference type="EMBL" id="KYC52618.1"/>
    </source>
</evidence>
<feature type="transmembrane region" description="Helical" evidence="1">
    <location>
        <begin position="9"/>
        <end position="29"/>
    </location>
</feature>
<dbReference type="AlphaFoldDB" id="A0A150J699"/>
<feature type="transmembrane region" description="Helical" evidence="1">
    <location>
        <begin position="41"/>
        <end position="61"/>
    </location>
</feature>